<dbReference type="EMBL" id="JAAGJP010000001">
    <property type="protein sequence ID" value="NDS67581.1"/>
    <property type="molecule type" value="Genomic_DNA"/>
</dbReference>
<comment type="caution">
    <text evidence="1">The sequence shown here is derived from an EMBL/GenBank/DDBJ whole genome shotgun (WGS) entry which is preliminary data.</text>
</comment>
<dbReference type="KEGG" id="ftc:DA46_1917"/>
<reference evidence="1" key="1">
    <citation type="submission" date="2019-08" db="EMBL/GenBank/DDBJ databases">
        <authorList>
            <person name="Busch A."/>
        </authorList>
    </citation>
    <scope>NUCLEOTIDE SEQUENCE</scope>
    <source>
        <strain evidence="2">15T0085</strain>
        <strain evidence="1">17T1429</strain>
    </source>
</reference>
<protein>
    <submittedName>
        <fullName evidence="1">Uncharacterized protein</fullName>
    </submittedName>
</protein>
<dbReference type="AlphaFoldDB" id="A0A0B3VND7"/>
<sequence length="154" mass="17563">MVTIILSICLLITPFIIAFLHSSIIHAKHHINIYANYFIVSNISLYNLINSYAYLLDGDNISKFQGWIFTPAVFQIGIFQLALFLFSILALFKNSQFKASCLIFFTIYTVLNSLTLFSGSIYYSGVETIFFVNLATALIAYILYRILTRKINIC</sequence>
<evidence type="ECO:0000313" key="2">
    <source>
        <dbReference type="EMBL" id="NDS67581.1"/>
    </source>
</evidence>
<dbReference type="RefSeq" id="WP_015083932.1">
    <property type="nucleotide sequence ID" value="NZ_CP009693.1"/>
</dbReference>
<evidence type="ECO:0000313" key="1">
    <source>
        <dbReference type="EMBL" id="NDR88209.1"/>
    </source>
</evidence>
<dbReference type="Pfam" id="PF20589">
    <property type="entry name" value="DUF6790"/>
    <property type="match status" value="1"/>
</dbReference>
<dbReference type="KEGG" id="ftv:CH67_1227"/>
<dbReference type="InterPro" id="IPR046740">
    <property type="entry name" value="DUF6790"/>
</dbReference>
<dbReference type="EMBL" id="JAAGKH010000001">
    <property type="protein sequence ID" value="NDR88209.1"/>
    <property type="molecule type" value="Genomic_DNA"/>
</dbReference>
<gene>
    <name evidence="2" type="ORF">FWI86_00105</name>
    <name evidence="1" type="ORF">FWJ04_00320</name>
</gene>
<proteinExistence type="predicted"/>
<reference evidence="1" key="2">
    <citation type="submission" date="2020-02" db="EMBL/GenBank/DDBJ databases">
        <title>Using affinity propagation clustering for identifying bacterial clades and subclades with whole-genome sequences of Francisella tularensis.</title>
        <authorList>
            <person name="Homeier-Bachmann T."/>
            <person name="Abdel-Glil M.Y."/>
            <person name="Hackbart A."/>
            <person name="Hotzel H."/>
            <person name="Tomaso H."/>
        </authorList>
    </citation>
    <scope>NUCLEOTIDE SEQUENCE</scope>
    <source>
        <strain evidence="2">15T0085</strain>
        <strain evidence="1">17T1429</strain>
    </source>
</reference>
<dbReference type="KEGG" id="ftz:CH68_959"/>
<organism evidence="1">
    <name type="scientific">Francisella tularensis subsp. holarctica</name>
    <dbReference type="NCBI Taxonomy" id="119857"/>
    <lineage>
        <taxon>Bacteria</taxon>
        <taxon>Pseudomonadati</taxon>
        <taxon>Pseudomonadota</taxon>
        <taxon>Gammaproteobacteria</taxon>
        <taxon>Thiotrichales</taxon>
        <taxon>Francisellaceae</taxon>
        <taxon>Francisella</taxon>
    </lineage>
</organism>
<dbReference type="HOGENOM" id="CLU_1719673_0_0_6"/>
<accession>A0A0B3VND7</accession>
<name>A0A0B3VND7_FRATU</name>